<dbReference type="GO" id="GO:0004053">
    <property type="term" value="F:arginase activity"/>
    <property type="evidence" value="ECO:0007669"/>
    <property type="project" value="UniProtKB-EC"/>
</dbReference>
<evidence type="ECO:0000256" key="2">
    <source>
        <dbReference type="ARBA" id="ARBA00005098"/>
    </source>
</evidence>
<dbReference type="GO" id="GO:0006525">
    <property type="term" value="P:arginine metabolic process"/>
    <property type="evidence" value="ECO:0007669"/>
    <property type="project" value="UniProtKB-KW"/>
</dbReference>
<evidence type="ECO:0000256" key="9">
    <source>
        <dbReference type="ARBA" id="ARBA00023211"/>
    </source>
</evidence>
<comment type="pathway">
    <text evidence="2">Nitrogen metabolism; urea cycle; L-ornithine and urea from L-arginine: step 1/1.</text>
</comment>
<dbReference type="SUPFAM" id="SSF52768">
    <property type="entry name" value="Arginase/deacetylase"/>
    <property type="match status" value="1"/>
</dbReference>
<dbReference type="InterPro" id="IPR023696">
    <property type="entry name" value="Ureohydrolase_dom_sf"/>
</dbReference>
<keyword evidence="6" id="KW-0056">Arginine metabolism</keyword>
<dbReference type="PANTHER" id="PTHR43782">
    <property type="entry name" value="ARGINASE"/>
    <property type="match status" value="1"/>
</dbReference>
<evidence type="ECO:0000256" key="3">
    <source>
        <dbReference type="ARBA" id="ARBA00012168"/>
    </source>
</evidence>
<sequence>MFVYSNVTIEPSTMTIIDDFLSRQISIIGCANGSGGRQVGCELAAPVINQSEYLRKCPLNFNWTCTINESVFGRRLAALPGVLKLCSELSCATAGLVRREQEFAVIGGDHSCAIGTWSGIASALRPKGNVGLIWVDAHLDSHRPETSDTGNLHGMPVAHLLGYGAKQLKEIGDRQPKIKPSDLAFIGIRSYEAPERKLLEELGVRIFYIDEVDERGIQDVLQEAIEIVNRDTIGFGISIDIDGFRVEDAPAVGTPEDGGIVASEFLDAITNSDLSNLIAIEIVEFLPRFDDEQKTRQLYLFLFDNDNKFERLVIDLLRTIYTTKFSQLYEMQRR</sequence>
<organism evidence="12 13">
    <name type="scientific">Ascaris lumbricoides</name>
    <name type="common">Giant roundworm</name>
    <dbReference type="NCBI Taxonomy" id="6252"/>
    <lineage>
        <taxon>Eukaryota</taxon>
        <taxon>Metazoa</taxon>
        <taxon>Ecdysozoa</taxon>
        <taxon>Nematoda</taxon>
        <taxon>Chromadorea</taxon>
        <taxon>Rhabditida</taxon>
        <taxon>Spirurina</taxon>
        <taxon>Ascaridomorpha</taxon>
        <taxon>Ascaridoidea</taxon>
        <taxon>Ascarididae</taxon>
        <taxon>Ascaris</taxon>
    </lineage>
</organism>
<keyword evidence="7" id="KW-0479">Metal-binding</keyword>
<dbReference type="GO" id="GO:0030145">
    <property type="term" value="F:manganese ion binding"/>
    <property type="evidence" value="ECO:0007669"/>
    <property type="project" value="TreeGrafter"/>
</dbReference>
<evidence type="ECO:0000256" key="4">
    <source>
        <dbReference type="ARBA" id="ARBA00018123"/>
    </source>
</evidence>
<evidence type="ECO:0000256" key="8">
    <source>
        <dbReference type="ARBA" id="ARBA00022801"/>
    </source>
</evidence>
<dbReference type="PANTHER" id="PTHR43782:SF3">
    <property type="entry name" value="ARGINASE"/>
    <property type="match status" value="1"/>
</dbReference>
<dbReference type="GO" id="GO:0005829">
    <property type="term" value="C:cytosol"/>
    <property type="evidence" value="ECO:0007669"/>
    <property type="project" value="TreeGrafter"/>
</dbReference>
<dbReference type="GO" id="GO:0005634">
    <property type="term" value="C:nucleus"/>
    <property type="evidence" value="ECO:0007669"/>
    <property type="project" value="TreeGrafter"/>
</dbReference>
<dbReference type="CDD" id="cd09989">
    <property type="entry name" value="Arginase"/>
    <property type="match status" value="1"/>
</dbReference>
<dbReference type="GO" id="GO:0000050">
    <property type="term" value="P:urea cycle"/>
    <property type="evidence" value="ECO:0007669"/>
    <property type="project" value="UniProtKB-KW"/>
</dbReference>
<dbReference type="PROSITE" id="PS51409">
    <property type="entry name" value="ARGINASE_2"/>
    <property type="match status" value="1"/>
</dbReference>
<dbReference type="WBParaSite" id="ALUE_0001220901-mRNA-1">
    <property type="protein sequence ID" value="ALUE_0001220901-mRNA-1"/>
    <property type="gene ID" value="ALUE_0001220901"/>
</dbReference>
<dbReference type="Proteomes" id="UP000036681">
    <property type="component" value="Unplaced"/>
</dbReference>
<reference evidence="13" key="1">
    <citation type="submission" date="2017-02" db="UniProtKB">
        <authorList>
            <consortium name="WormBaseParasite"/>
        </authorList>
    </citation>
    <scope>IDENTIFICATION</scope>
</reference>
<evidence type="ECO:0000256" key="11">
    <source>
        <dbReference type="PROSITE-ProRule" id="PRU00742"/>
    </source>
</evidence>
<keyword evidence="5" id="KW-0835">Urea cycle</keyword>
<proteinExistence type="inferred from homology"/>
<dbReference type="PRINTS" id="PR00116">
    <property type="entry name" value="ARGINASE"/>
</dbReference>
<evidence type="ECO:0000256" key="7">
    <source>
        <dbReference type="ARBA" id="ARBA00022723"/>
    </source>
</evidence>
<evidence type="ECO:0000313" key="13">
    <source>
        <dbReference type="WBParaSite" id="ALUE_0001220901-mRNA-1"/>
    </source>
</evidence>
<evidence type="ECO:0000256" key="1">
    <source>
        <dbReference type="ARBA" id="ARBA00001936"/>
    </source>
</evidence>
<evidence type="ECO:0000256" key="5">
    <source>
        <dbReference type="ARBA" id="ARBA00022436"/>
    </source>
</evidence>
<comment type="similarity">
    <text evidence="11">Belongs to the arginase family.</text>
</comment>
<dbReference type="InterPro" id="IPR006035">
    <property type="entry name" value="Ureohydrolase"/>
</dbReference>
<comment type="cofactor">
    <cofactor evidence="1">
        <name>Mn(2+)</name>
        <dbReference type="ChEBI" id="CHEBI:29035"/>
    </cofactor>
</comment>
<keyword evidence="9" id="KW-0464">Manganese</keyword>
<dbReference type="Pfam" id="PF00491">
    <property type="entry name" value="Arginase"/>
    <property type="match status" value="1"/>
</dbReference>
<accession>A0A0M3I5I4</accession>
<dbReference type="AlphaFoldDB" id="A0A0M3I5I4"/>
<comment type="catalytic activity">
    <reaction evidence="10">
        <text>L-arginine + H2O = urea + L-ornithine</text>
        <dbReference type="Rhea" id="RHEA:20569"/>
        <dbReference type="ChEBI" id="CHEBI:15377"/>
        <dbReference type="ChEBI" id="CHEBI:16199"/>
        <dbReference type="ChEBI" id="CHEBI:32682"/>
        <dbReference type="ChEBI" id="CHEBI:46911"/>
        <dbReference type="EC" id="3.5.3.1"/>
    </reaction>
</comment>
<dbReference type="EC" id="3.5.3.1" evidence="3"/>
<evidence type="ECO:0000313" key="12">
    <source>
        <dbReference type="Proteomes" id="UP000036681"/>
    </source>
</evidence>
<keyword evidence="8" id="KW-0378">Hydrolase</keyword>
<keyword evidence="12" id="KW-1185">Reference proteome</keyword>
<dbReference type="InterPro" id="IPR014033">
    <property type="entry name" value="Arginase"/>
</dbReference>
<protein>
    <recommendedName>
        <fullName evidence="4">Arginase</fullName>
        <ecNumber evidence="3">3.5.3.1</ecNumber>
    </recommendedName>
</protein>
<evidence type="ECO:0000256" key="6">
    <source>
        <dbReference type="ARBA" id="ARBA00022503"/>
    </source>
</evidence>
<dbReference type="Gene3D" id="3.40.800.10">
    <property type="entry name" value="Ureohydrolase domain"/>
    <property type="match status" value="1"/>
</dbReference>
<name>A0A0M3I5I4_ASCLU</name>
<evidence type="ECO:0000256" key="10">
    <source>
        <dbReference type="ARBA" id="ARBA00047391"/>
    </source>
</evidence>